<keyword evidence="2" id="KW-1185">Reference proteome</keyword>
<gene>
    <name evidence="1" type="ORF">HS1_001058</name>
</gene>
<evidence type="ECO:0000313" key="1">
    <source>
        <dbReference type="EMBL" id="AMM40862.1"/>
    </source>
</evidence>
<name>A0A7U4QK72_DESA2</name>
<organism evidence="1 2">
    <name type="scientific">Desulfofervidus auxilii</name>
    <dbReference type="NCBI Taxonomy" id="1621989"/>
    <lineage>
        <taxon>Bacteria</taxon>
        <taxon>Pseudomonadati</taxon>
        <taxon>Thermodesulfobacteriota</taxon>
        <taxon>Candidatus Desulfofervidia</taxon>
        <taxon>Candidatus Desulfofervidales</taxon>
        <taxon>Candidatus Desulfofervidaceae</taxon>
        <taxon>Candidatus Desulfofervidus</taxon>
    </lineage>
</organism>
<protein>
    <submittedName>
        <fullName evidence="1">Uncharacterized protein</fullName>
    </submittedName>
</protein>
<evidence type="ECO:0000313" key="2">
    <source>
        <dbReference type="Proteomes" id="UP000070560"/>
    </source>
</evidence>
<sequence length="37" mass="4433">MGLTMKEKKAVSKEIAKRYKKTRKREKGMMLVMAHMY</sequence>
<reference evidence="1 2" key="1">
    <citation type="submission" date="2015-10" db="EMBL/GenBank/DDBJ databases">
        <title>Candidatus Desulfofervidus auxilii, a hydrogenotrophic sulfate-reducing bacterium involved in the thermophilic anaerobic oxidation of methane.</title>
        <authorList>
            <person name="Krukenberg V."/>
            <person name="Richter M."/>
            <person name="Wegener G."/>
        </authorList>
    </citation>
    <scope>NUCLEOTIDE SEQUENCE [LARGE SCALE GENOMIC DNA]</scope>
    <source>
        <strain evidence="1 2">HS1</strain>
    </source>
</reference>
<dbReference type="EMBL" id="CP013015">
    <property type="protein sequence ID" value="AMM40862.1"/>
    <property type="molecule type" value="Genomic_DNA"/>
</dbReference>
<dbReference type="Proteomes" id="UP000070560">
    <property type="component" value="Chromosome"/>
</dbReference>
<accession>A0A7U4QK72</accession>
<proteinExistence type="predicted"/>
<dbReference type="KEGG" id="daw:HS1_001058"/>
<dbReference type="AlphaFoldDB" id="A0A7U4QK72"/>